<evidence type="ECO:0000313" key="2">
    <source>
        <dbReference type="Proteomes" id="UP001359559"/>
    </source>
</evidence>
<evidence type="ECO:0000313" key="1">
    <source>
        <dbReference type="EMBL" id="KAK7262937.1"/>
    </source>
</evidence>
<accession>A0AAN9ESJ3</accession>
<name>A0AAN9ESJ3_CLITE</name>
<dbReference type="AlphaFoldDB" id="A0AAN9ESJ3"/>
<comment type="caution">
    <text evidence="1">The sequence shown here is derived from an EMBL/GenBank/DDBJ whole genome shotgun (WGS) entry which is preliminary data.</text>
</comment>
<proteinExistence type="predicted"/>
<dbReference type="Proteomes" id="UP001359559">
    <property type="component" value="Unassembled WGS sequence"/>
</dbReference>
<protein>
    <submittedName>
        <fullName evidence="1">Uncharacterized protein</fullName>
    </submittedName>
</protein>
<reference evidence="1 2" key="1">
    <citation type="submission" date="2024-01" db="EMBL/GenBank/DDBJ databases">
        <title>The genomes of 5 underutilized Papilionoideae crops provide insights into root nodulation and disease resistance.</title>
        <authorList>
            <person name="Yuan L."/>
        </authorList>
    </citation>
    <scope>NUCLEOTIDE SEQUENCE [LARGE SCALE GENOMIC DNA]</scope>
    <source>
        <strain evidence="1">LY-2023</strain>
        <tissue evidence="1">Leaf</tissue>
    </source>
</reference>
<keyword evidence="2" id="KW-1185">Reference proteome</keyword>
<sequence>MSSLGNRKLERPRSWLTRGVHEENGEVAVTIGKYSAQYEENQTMGPVKKIMEDVGLQKNQILSIIMND</sequence>
<dbReference type="EMBL" id="JAYKXN010000008">
    <property type="protein sequence ID" value="KAK7262937.1"/>
    <property type="molecule type" value="Genomic_DNA"/>
</dbReference>
<gene>
    <name evidence="1" type="ORF">RJT34_30518</name>
</gene>
<organism evidence="1 2">
    <name type="scientific">Clitoria ternatea</name>
    <name type="common">Butterfly pea</name>
    <dbReference type="NCBI Taxonomy" id="43366"/>
    <lineage>
        <taxon>Eukaryota</taxon>
        <taxon>Viridiplantae</taxon>
        <taxon>Streptophyta</taxon>
        <taxon>Embryophyta</taxon>
        <taxon>Tracheophyta</taxon>
        <taxon>Spermatophyta</taxon>
        <taxon>Magnoliopsida</taxon>
        <taxon>eudicotyledons</taxon>
        <taxon>Gunneridae</taxon>
        <taxon>Pentapetalae</taxon>
        <taxon>rosids</taxon>
        <taxon>fabids</taxon>
        <taxon>Fabales</taxon>
        <taxon>Fabaceae</taxon>
        <taxon>Papilionoideae</taxon>
        <taxon>50 kb inversion clade</taxon>
        <taxon>NPAAA clade</taxon>
        <taxon>indigoferoid/millettioid clade</taxon>
        <taxon>Phaseoleae</taxon>
        <taxon>Clitoria</taxon>
    </lineage>
</organism>